<evidence type="ECO:0008006" key="4">
    <source>
        <dbReference type="Google" id="ProtNLM"/>
    </source>
</evidence>
<dbReference type="InterPro" id="IPR025250">
    <property type="entry name" value="DUF4199"/>
</dbReference>
<keyword evidence="1" id="KW-0812">Transmembrane</keyword>
<organism evidence="2 3">
    <name type="scientific">Marivirga lumbricoides</name>
    <dbReference type="NCBI Taxonomy" id="1046115"/>
    <lineage>
        <taxon>Bacteria</taxon>
        <taxon>Pseudomonadati</taxon>
        <taxon>Bacteroidota</taxon>
        <taxon>Cytophagia</taxon>
        <taxon>Cytophagales</taxon>
        <taxon>Marivirgaceae</taxon>
        <taxon>Marivirga</taxon>
    </lineage>
</organism>
<name>A0A2T4DVS2_9BACT</name>
<feature type="transmembrane region" description="Helical" evidence="1">
    <location>
        <begin position="35"/>
        <end position="55"/>
    </location>
</feature>
<evidence type="ECO:0000313" key="3">
    <source>
        <dbReference type="Proteomes" id="UP000240608"/>
    </source>
</evidence>
<evidence type="ECO:0000313" key="2">
    <source>
        <dbReference type="EMBL" id="PTB97907.1"/>
    </source>
</evidence>
<feature type="transmembrane region" description="Helical" evidence="1">
    <location>
        <begin position="76"/>
        <end position="96"/>
    </location>
</feature>
<comment type="caution">
    <text evidence="2">The sequence shown here is derived from an EMBL/GenBank/DDBJ whole genome shotgun (WGS) entry which is preliminary data.</text>
</comment>
<reference evidence="2 3" key="1">
    <citation type="submission" date="2018-03" db="EMBL/GenBank/DDBJ databases">
        <title>Cross-interface Injection: A General Nanoliter Liquid Handling Method Applied to Single Cells Genome Amplification Automated Nanoliter Liquid Handling Applied to Single Cell Multiple Displacement Amplification.</title>
        <authorList>
            <person name="Yun J."/>
            <person name="Xu P."/>
            <person name="Xu J."/>
            <person name="Dai X."/>
            <person name="Wang Y."/>
            <person name="Zheng X."/>
            <person name="Cao C."/>
            <person name="Yi Q."/>
            <person name="Zhu Y."/>
            <person name="Wang L."/>
            <person name="Dong Z."/>
            <person name="Huang Y."/>
            <person name="Huang L."/>
            <person name="Du W."/>
        </authorList>
    </citation>
    <scope>NUCLEOTIDE SEQUENCE [LARGE SCALE GENOMIC DNA]</scope>
    <source>
        <strain evidence="2 3">Z-D1-2</strain>
    </source>
</reference>
<gene>
    <name evidence="2" type="ORF">C9994_00855</name>
</gene>
<dbReference type="AlphaFoldDB" id="A0A2T4DVS2"/>
<evidence type="ECO:0000256" key="1">
    <source>
        <dbReference type="SAM" id="Phobius"/>
    </source>
</evidence>
<protein>
    <recommendedName>
        <fullName evidence="4">DUF4199 domain-containing protein</fullName>
    </recommendedName>
</protein>
<keyword evidence="1" id="KW-1133">Transmembrane helix</keyword>
<dbReference type="EMBL" id="PYVU01000003">
    <property type="protein sequence ID" value="PTB97907.1"/>
    <property type="molecule type" value="Genomic_DNA"/>
</dbReference>
<proteinExistence type="predicted"/>
<feature type="transmembrane region" description="Helical" evidence="1">
    <location>
        <begin position="7"/>
        <end position="29"/>
    </location>
</feature>
<accession>A0A2T4DVS2</accession>
<keyword evidence="1" id="KW-0472">Membrane</keyword>
<dbReference type="Proteomes" id="UP000240608">
    <property type="component" value="Unassembled WGS sequence"/>
</dbReference>
<feature type="transmembrane region" description="Helical" evidence="1">
    <location>
        <begin position="143"/>
        <end position="166"/>
    </location>
</feature>
<dbReference type="Pfam" id="PF13858">
    <property type="entry name" value="DUF4199"/>
    <property type="match status" value="1"/>
</dbReference>
<sequence length="177" mass="20362">MNLIVKIPLRFSLIASFFVVLMFFLIILLEKNPVIYTSNIIFIGPMLSVFLFLSIKAFRDVNPDGLRFWQGFSIGLIYTLVFTVCYALFLWLYASIMDDIYFDEYRAMIIEKIQAGKDMLVDQMGEEGYQDYLKSGESSNGRIIGSLAFNNILIGFLITPLISLFMRTSEPKKQNLD</sequence>